<dbReference type="EMBL" id="QKZR01000007">
    <property type="protein sequence ID" value="PZX37158.1"/>
    <property type="molecule type" value="Genomic_DNA"/>
</dbReference>
<evidence type="ECO:0000313" key="1">
    <source>
        <dbReference type="EMBL" id="PZX37158.1"/>
    </source>
</evidence>
<gene>
    <name evidence="1" type="ORF">LX97_03180</name>
</gene>
<evidence type="ECO:0000313" key="2">
    <source>
        <dbReference type="Proteomes" id="UP000248584"/>
    </source>
</evidence>
<comment type="caution">
    <text evidence="1">The sequence shown here is derived from an EMBL/GenBank/DDBJ whole genome shotgun (WGS) entry which is preliminary data.</text>
</comment>
<proteinExistence type="predicted"/>
<protein>
    <submittedName>
        <fullName evidence="1">Uncharacterized protein</fullName>
    </submittedName>
</protein>
<dbReference type="Proteomes" id="UP000248584">
    <property type="component" value="Unassembled WGS sequence"/>
</dbReference>
<sequence length="438" mass="50934">MFQNKTRLLFIIFVISCVFQAYGQERCINGDCFKGLSRMQTDQGMFIGNFLNGQKQGLGITYIDGNNAKYVHYIKGVKQGVEYTFKRISDNRTEKVFQYYDQGKPIYPAVKLEFGAFSGFKVKMSKYGGWESLKNKFDKSGIYKSGNKEIYAGRVDEGSVLIAINDSKAIIPIRINDDQSLYLNNTIDSNSYGYKFNPLYIKWVSGEMTLITGSKESYEDVYFLYVKGGWSLKTPHKGSWEYFSNGEIQDGKLEYKMDYDKLLRQKTPDMPSQKGLNKHLLSEILSNLEDISNNDTDQGFSTFQLKYVLEKKNQWPRFGLDINEYYYLNVASVYLTMNDYNQTITNLQKAEQFNLNSYESLLYDFKIKSFLIEKMSSHFLKNNNSRNINDAKEVISKQIMDVISILGRLKNNYQCEYKDIKDLDDKIEFYQNIFSKLN</sequence>
<organism evidence="1 2">
    <name type="scientific">Nonlabens dokdonensis</name>
    <dbReference type="NCBI Taxonomy" id="328515"/>
    <lineage>
        <taxon>Bacteria</taxon>
        <taxon>Pseudomonadati</taxon>
        <taxon>Bacteroidota</taxon>
        <taxon>Flavobacteriia</taxon>
        <taxon>Flavobacteriales</taxon>
        <taxon>Flavobacteriaceae</taxon>
        <taxon>Nonlabens</taxon>
    </lineage>
</organism>
<name>A0ABX5PUJ7_9FLAO</name>
<keyword evidence="2" id="KW-1185">Reference proteome</keyword>
<reference evidence="1 2" key="1">
    <citation type="submission" date="2018-06" db="EMBL/GenBank/DDBJ databases">
        <title>Genomic Encyclopedia of Archaeal and Bacterial Type Strains, Phase II (KMG-II): from individual species to whole genera.</title>
        <authorList>
            <person name="Goeker M."/>
        </authorList>
    </citation>
    <scope>NUCLEOTIDE SEQUENCE [LARGE SCALE GENOMIC DNA]</scope>
    <source>
        <strain evidence="1 2">DSM 17205</strain>
    </source>
</reference>
<accession>A0ABX5PUJ7</accession>
<dbReference type="RefSeq" id="WP_015363592.1">
    <property type="nucleotide sequence ID" value="NZ_QKZR01000007.1"/>
</dbReference>